<dbReference type="EMBL" id="JFAX01000013">
    <property type="protein sequence ID" value="EXI66843.1"/>
    <property type="molecule type" value="Genomic_DNA"/>
</dbReference>
<dbReference type="AlphaFoldDB" id="A0A011MAU1"/>
<accession>A0A011MAU1</accession>
<evidence type="ECO:0000256" key="1">
    <source>
        <dbReference type="SAM" id="MobiDB-lite"/>
    </source>
</evidence>
<keyword evidence="3" id="KW-1185">Reference proteome</keyword>
<name>A0A011MAU1_9PROT</name>
<organism evidence="2 3">
    <name type="scientific">Candidatus Accumulibacter adjunctus</name>
    <dbReference type="NCBI Taxonomy" id="1454001"/>
    <lineage>
        <taxon>Bacteria</taxon>
        <taxon>Pseudomonadati</taxon>
        <taxon>Pseudomonadota</taxon>
        <taxon>Betaproteobacteria</taxon>
        <taxon>Candidatus Accumulibacter</taxon>
    </lineage>
</organism>
<evidence type="ECO:0000313" key="2">
    <source>
        <dbReference type="EMBL" id="EXI66843.1"/>
    </source>
</evidence>
<reference evidence="2" key="1">
    <citation type="submission" date="2014-02" db="EMBL/GenBank/DDBJ databases">
        <title>Expanding our view of genomic diversity in Candidatus Accumulibacter clades.</title>
        <authorList>
            <person name="Skennerton C.T."/>
            <person name="Barr J.J."/>
            <person name="Slater F.R."/>
            <person name="Bond P.L."/>
            <person name="Tyson G.W."/>
        </authorList>
    </citation>
    <scope>NUCLEOTIDE SEQUENCE [LARGE SCALE GENOMIC DNA]</scope>
</reference>
<proteinExistence type="predicted"/>
<evidence type="ECO:0000313" key="3">
    <source>
        <dbReference type="Proteomes" id="UP000020218"/>
    </source>
</evidence>
<sequence length="88" mass="9979">MPPIDPFAARMLAQIALIERYRVDVLRREGRRLDADGAALEWISRHAEQFPSPEQFDCESPSATARGCLRPTRRRLQPRLRPLSPAAG</sequence>
<dbReference type="STRING" id="1454001.AW08_02430"/>
<comment type="caution">
    <text evidence="2">The sequence shown here is derived from an EMBL/GenBank/DDBJ whole genome shotgun (WGS) entry which is preliminary data.</text>
</comment>
<feature type="region of interest" description="Disordered" evidence="1">
    <location>
        <begin position="51"/>
        <end position="88"/>
    </location>
</feature>
<feature type="compositionally biased region" description="Low complexity" evidence="1">
    <location>
        <begin position="79"/>
        <end position="88"/>
    </location>
</feature>
<dbReference type="Proteomes" id="UP000020218">
    <property type="component" value="Unassembled WGS sequence"/>
</dbReference>
<protein>
    <submittedName>
        <fullName evidence="2">Uncharacterized protein</fullName>
    </submittedName>
</protein>
<dbReference type="PATRIC" id="fig|1454001.3.peg.2473"/>
<gene>
    <name evidence="2" type="ORF">AW08_02430</name>
</gene>